<gene>
    <name evidence="1" type="ORF">PHYEVI_LOCUS8514</name>
</gene>
<evidence type="ECO:0000313" key="2">
    <source>
        <dbReference type="Proteomes" id="UP001153712"/>
    </source>
</evidence>
<organism evidence="1 2">
    <name type="scientific">Phyllotreta striolata</name>
    <name type="common">Striped flea beetle</name>
    <name type="synonym">Crioceris striolata</name>
    <dbReference type="NCBI Taxonomy" id="444603"/>
    <lineage>
        <taxon>Eukaryota</taxon>
        <taxon>Metazoa</taxon>
        <taxon>Ecdysozoa</taxon>
        <taxon>Arthropoda</taxon>
        <taxon>Hexapoda</taxon>
        <taxon>Insecta</taxon>
        <taxon>Pterygota</taxon>
        <taxon>Neoptera</taxon>
        <taxon>Endopterygota</taxon>
        <taxon>Coleoptera</taxon>
        <taxon>Polyphaga</taxon>
        <taxon>Cucujiformia</taxon>
        <taxon>Chrysomeloidea</taxon>
        <taxon>Chrysomelidae</taxon>
        <taxon>Galerucinae</taxon>
        <taxon>Alticini</taxon>
        <taxon>Phyllotreta</taxon>
    </lineage>
</organism>
<name>A0A9N9XRH5_PHYSR</name>
<sequence>MRQHFEPNKLRLERHPFIIPKSFKQIQNPLHQRNPMPYTRAPFPLVLPFKERYRFKLRSLPVLGHLPLGTLRYIRRYSLANRFRARNIRK</sequence>
<accession>A0A9N9XRH5</accession>
<proteinExistence type="predicted"/>
<dbReference type="AlphaFoldDB" id="A0A9N9XRH5"/>
<protein>
    <submittedName>
        <fullName evidence="1">Uncharacterized protein</fullName>
    </submittedName>
</protein>
<evidence type="ECO:0000313" key="1">
    <source>
        <dbReference type="EMBL" id="CAG9862194.1"/>
    </source>
</evidence>
<keyword evidence="2" id="KW-1185">Reference proteome</keyword>
<dbReference type="Proteomes" id="UP001153712">
    <property type="component" value="Chromosome 5"/>
</dbReference>
<reference evidence="1" key="1">
    <citation type="submission" date="2022-01" db="EMBL/GenBank/DDBJ databases">
        <authorList>
            <person name="King R."/>
        </authorList>
    </citation>
    <scope>NUCLEOTIDE SEQUENCE</scope>
</reference>
<dbReference type="EMBL" id="OU900098">
    <property type="protein sequence ID" value="CAG9862194.1"/>
    <property type="molecule type" value="Genomic_DNA"/>
</dbReference>